<sequence>MSPGFSGSSNGVGPDPLIARLHTDALTLVFLTAHEDAFAHNQKSALELPLTLTHVCRRWRALALAQPRLWTNFFWSPRESVAAALAMLDRAAGAPLAMRVSLGASIPNPLSDAARAAGHVVFNAVLLHLWHTVELDLSFCADTLESGHLTPLLFADVPYAMPRLRALRISLNAIGYAVQDLPRLNLACPQLASVALGAFRPRSLLGPATHLQMGGPMKVGELRRALQRAPNLRSLSLLFCDLTPGDAEGPPFDHQPFALHLADLTTHSLTLSSMRALETLELPLGRIQSVTTHTLFSNTPFSAAYDFLRVGELADVDTISIALKSLSVSTSAGLQRTFEGFDMSLSATCMQDLFHASPLLLTLRELTVGLEIWAEVLGVIVDTGATSLPRLEQFGMYVAEDDFSAADDDEEAVLRNGIFAPSLARIVVTLRGQQLPTRPLVRLFLLALGSVRSPAAPALPAGGITIAEDHRFRSDRVAVFSELLRDEIGARIRPPGPSPDLPERSR</sequence>
<evidence type="ECO:0000313" key="1">
    <source>
        <dbReference type="EMBL" id="EJD36456.1"/>
    </source>
</evidence>
<reference evidence="2" key="1">
    <citation type="journal article" date="2012" name="Science">
        <title>The Paleozoic origin of enzymatic lignin decomposition reconstructed from 31 fungal genomes.</title>
        <authorList>
            <person name="Floudas D."/>
            <person name="Binder M."/>
            <person name="Riley R."/>
            <person name="Barry K."/>
            <person name="Blanchette R.A."/>
            <person name="Henrissat B."/>
            <person name="Martinez A.T."/>
            <person name="Otillar R."/>
            <person name="Spatafora J.W."/>
            <person name="Yadav J.S."/>
            <person name="Aerts A."/>
            <person name="Benoit I."/>
            <person name="Boyd A."/>
            <person name="Carlson A."/>
            <person name="Copeland A."/>
            <person name="Coutinho P.M."/>
            <person name="de Vries R.P."/>
            <person name="Ferreira P."/>
            <person name="Findley K."/>
            <person name="Foster B."/>
            <person name="Gaskell J."/>
            <person name="Glotzer D."/>
            <person name="Gorecki P."/>
            <person name="Heitman J."/>
            <person name="Hesse C."/>
            <person name="Hori C."/>
            <person name="Igarashi K."/>
            <person name="Jurgens J.A."/>
            <person name="Kallen N."/>
            <person name="Kersten P."/>
            <person name="Kohler A."/>
            <person name="Kuees U."/>
            <person name="Kumar T.K.A."/>
            <person name="Kuo A."/>
            <person name="LaButti K."/>
            <person name="Larrondo L.F."/>
            <person name="Lindquist E."/>
            <person name="Ling A."/>
            <person name="Lombard V."/>
            <person name="Lucas S."/>
            <person name="Lundell T."/>
            <person name="Martin R."/>
            <person name="McLaughlin D.J."/>
            <person name="Morgenstern I."/>
            <person name="Morin E."/>
            <person name="Murat C."/>
            <person name="Nagy L.G."/>
            <person name="Nolan M."/>
            <person name="Ohm R.A."/>
            <person name="Patyshakuliyeva A."/>
            <person name="Rokas A."/>
            <person name="Ruiz-Duenas F.J."/>
            <person name="Sabat G."/>
            <person name="Salamov A."/>
            <person name="Samejima M."/>
            <person name="Schmutz J."/>
            <person name="Slot J.C."/>
            <person name="St John F."/>
            <person name="Stenlid J."/>
            <person name="Sun H."/>
            <person name="Sun S."/>
            <person name="Syed K."/>
            <person name="Tsang A."/>
            <person name="Wiebenga A."/>
            <person name="Young D."/>
            <person name="Pisabarro A."/>
            <person name="Eastwood D.C."/>
            <person name="Martin F."/>
            <person name="Cullen D."/>
            <person name="Grigoriev I.V."/>
            <person name="Hibbett D.S."/>
        </authorList>
    </citation>
    <scope>NUCLEOTIDE SEQUENCE [LARGE SCALE GENOMIC DNA]</scope>
    <source>
        <strain evidence="2">TFB10046</strain>
    </source>
</reference>
<gene>
    <name evidence="1" type="ORF">AURDEDRAFT_117097</name>
</gene>
<evidence type="ECO:0000313" key="2">
    <source>
        <dbReference type="Proteomes" id="UP000006514"/>
    </source>
</evidence>
<dbReference type="Proteomes" id="UP000006514">
    <property type="component" value="Unassembled WGS sequence"/>
</dbReference>
<dbReference type="EMBL" id="JH687861">
    <property type="protein sequence ID" value="EJD36456.1"/>
    <property type="molecule type" value="Genomic_DNA"/>
</dbReference>
<dbReference type="KEGG" id="adl:AURDEDRAFT_117097"/>
<dbReference type="InParanoid" id="J0D9I9"/>
<evidence type="ECO:0008006" key="3">
    <source>
        <dbReference type="Google" id="ProtNLM"/>
    </source>
</evidence>
<organism evidence="1 2">
    <name type="scientific">Auricularia subglabra (strain TFB-10046 / SS5)</name>
    <name type="common">White-rot fungus</name>
    <name type="synonym">Auricularia delicata (strain TFB10046)</name>
    <dbReference type="NCBI Taxonomy" id="717982"/>
    <lineage>
        <taxon>Eukaryota</taxon>
        <taxon>Fungi</taxon>
        <taxon>Dikarya</taxon>
        <taxon>Basidiomycota</taxon>
        <taxon>Agaricomycotina</taxon>
        <taxon>Agaricomycetes</taxon>
        <taxon>Auriculariales</taxon>
        <taxon>Auriculariaceae</taxon>
        <taxon>Auricularia</taxon>
    </lineage>
</organism>
<dbReference type="Gene3D" id="3.80.10.10">
    <property type="entry name" value="Ribonuclease Inhibitor"/>
    <property type="match status" value="1"/>
</dbReference>
<accession>J0D9I9</accession>
<protein>
    <recommendedName>
        <fullName evidence="3">F-box domain-containing protein</fullName>
    </recommendedName>
</protein>
<dbReference type="OrthoDB" id="2269034at2759"/>
<dbReference type="SUPFAM" id="SSF52047">
    <property type="entry name" value="RNI-like"/>
    <property type="match status" value="1"/>
</dbReference>
<name>J0D9I9_AURST</name>
<dbReference type="AlphaFoldDB" id="J0D9I9"/>
<dbReference type="InterPro" id="IPR032675">
    <property type="entry name" value="LRR_dom_sf"/>
</dbReference>
<proteinExistence type="predicted"/>
<keyword evidence="2" id="KW-1185">Reference proteome</keyword>